<name>A0A0M3HUK2_ASCLU</name>
<proteinExistence type="predicted"/>
<sequence>MLKRFLAFKVRSVGKLEASIAIEHSLCIRGFDDAPSLSNTIKLASETCAIGLDLRSAHTAHKTLSSAQPFKHRNGLCIELRLRLQPQQSDHS</sequence>
<evidence type="ECO:0000313" key="2">
    <source>
        <dbReference type="WBParaSite" id="ALUE_0000648301-mRNA-1"/>
    </source>
</evidence>
<reference evidence="2" key="1">
    <citation type="submission" date="2017-02" db="UniProtKB">
        <authorList>
            <consortium name="WormBaseParasite"/>
        </authorList>
    </citation>
    <scope>IDENTIFICATION</scope>
</reference>
<dbReference type="Proteomes" id="UP000036681">
    <property type="component" value="Unplaced"/>
</dbReference>
<organism evidence="1 2">
    <name type="scientific">Ascaris lumbricoides</name>
    <name type="common">Giant roundworm</name>
    <dbReference type="NCBI Taxonomy" id="6252"/>
    <lineage>
        <taxon>Eukaryota</taxon>
        <taxon>Metazoa</taxon>
        <taxon>Ecdysozoa</taxon>
        <taxon>Nematoda</taxon>
        <taxon>Chromadorea</taxon>
        <taxon>Rhabditida</taxon>
        <taxon>Spirurina</taxon>
        <taxon>Ascaridomorpha</taxon>
        <taxon>Ascaridoidea</taxon>
        <taxon>Ascarididae</taxon>
        <taxon>Ascaris</taxon>
    </lineage>
</organism>
<accession>A0A0M3HUK2</accession>
<keyword evidence="1" id="KW-1185">Reference proteome</keyword>
<dbReference type="AlphaFoldDB" id="A0A0M3HUK2"/>
<protein>
    <submittedName>
        <fullName evidence="2">Uncharacterized protein</fullName>
    </submittedName>
</protein>
<evidence type="ECO:0000313" key="1">
    <source>
        <dbReference type="Proteomes" id="UP000036681"/>
    </source>
</evidence>
<dbReference type="WBParaSite" id="ALUE_0000648301-mRNA-1">
    <property type="protein sequence ID" value="ALUE_0000648301-mRNA-1"/>
    <property type="gene ID" value="ALUE_0000648301"/>
</dbReference>